<dbReference type="Proteomes" id="UP000292082">
    <property type="component" value="Unassembled WGS sequence"/>
</dbReference>
<organism evidence="1 2">
    <name type="scientific">Dichomitus squalens</name>
    <dbReference type="NCBI Taxonomy" id="114155"/>
    <lineage>
        <taxon>Eukaryota</taxon>
        <taxon>Fungi</taxon>
        <taxon>Dikarya</taxon>
        <taxon>Basidiomycota</taxon>
        <taxon>Agaricomycotina</taxon>
        <taxon>Agaricomycetes</taxon>
        <taxon>Polyporales</taxon>
        <taxon>Polyporaceae</taxon>
        <taxon>Dichomitus</taxon>
    </lineage>
</organism>
<name>A0A4Q9QE99_9APHY</name>
<evidence type="ECO:0000313" key="1">
    <source>
        <dbReference type="EMBL" id="TBU66162.1"/>
    </source>
</evidence>
<proteinExistence type="predicted"/>
<sequence length="179" mass="19650">MPIGGVVYTVLVASGDNLSRFLDARDIAKVLRVICSRRRLLQTFQILVRPHLAVLTSLHRPSSGDSVDGCCLWRLSSSKARVMAKILVSQTVVRYNFRGVHRAGAIVRVGLESFLSPGETPYCSAHLLATCILRLFSPWAERLSEVAVLRDGTWIRLVPLVTSLLAVLTLALATENVSL</sequence>
<accession>A0A4Q9QE99</accession>
<dbReference type="EMBL" id="ML145084">
    <property type="protein sequence ID" value="TBU66162.1"/>
    <property type="molecule type" value="Genomic_DNA"/>
</dbReference>
<evidence type="ECO:0000313" key="2">
    <source>
        <dbReference type="Proteomes" id="UP000292082"/>
    </source>
</evidence>
<gene>
    <name evidence="1" type="ORF">BD310DRAFT_912890</name>
</gene>
<protein>
    <submittedName>
        <fullName evidence="1">Uncharacterized protein</fullName>
    </submittedName>
</protein>
<keyword evidence="2" id="KW-1185">Reference proteome</keyword>
<reference evidence="1 2" key="1">
    <citation type="submission" date="2019-01" db="EMBL/GenBank/DDBJ databases">
        <title>Draft genome sequences of three monokaryotic isolates of the white-rot basidiomycete fungus Dichomitus squalens.</title>
        <authorList>
            <consortium name="DOE Joint Genome Institute"/>
            <person name="Lopez S.C."/>
            <person name="Andreopoulos B."/>
            <person name="Pangilinan J."/>
            <person name="Lipzen A."/>
            <person name="Riley R."/>
            <person name="Ahrendt S."/>
            <person name="Ng V."/>
            <person name="Barry K."/>
            <person name="Daum C."/>
            <person name="Grigoriev I.V."/>
            <person name="Hilden K.S."/>
            <person name="Makela M.R."/>
            <person name="de Vries R.P."/>
        </authorList>
    </citation>
    <scope>NUCLEOTIDE SEQUENCE [LARGE SCALE GENOMIC DNA]</scope>
    <source>
        <strain evidence="1 2">CBS 464.89</strain>
    </source>
</reference>
<dbReference type="AlphaFoldDB" id="A0A4Q9QE99"/>